<dbReference type="GO" id="GO:0051082">
    <property type="term" value="F:unfolded protein binding"/>
    <property type="evidence" value="ECO:0007669"/>
    <property type="project" value="InterPro"/>
</dbReference>
<keyword evidence="5 6" id="KW-0143">Chaperone</keyword>
<dbReference type="HAMAP" id="MF_00821">
    <property type="entry name" value="SecB"/>
    <property type="match status" value="1"/>
</dbReference>
<sequence>MQPKVKVRGQYIKDFSFENPNAPRVFLMMSKTPPEINITVNVSSVGLPVKPAAEGEAPSVDLYEVTLQVKAESVVEKVAAFVCEIKYCGVFAVEGAEDEAQLKAALLITAPGILFPFLREVVSKVTASAGFPPLMLEVIDFAEMFEKQIVEGGASQE</sequence>
<evidence type="ECO:0000256" key="2">
    <source>
        <dbReference type="ARBA" id="ARBA00022448"/>
    </source>
</evidence>
<name>A0A858PXD5_9RICK</name>
<gene>
    <name evidence="6 7" type="primary">secB</name>
    <name evidence="7" type="ORF">ANPL_00610</name>
</gene>
<dbReference type="NCBIfam" id="NF004392">
    <property type="entry name" value="PRK05751.1-3"/>
    <property type="match status" value="1"/>
</dbReference>
<comment type="function">
    <text evidence="6">One of the proteins required for the normal export of preproteins out of the cell cytoplasm. It is a molecular chaperone that binds to a subset of precursor proteins, maintaining them in a translocation-competent state. It also specifically binds to its receptor SecA.</text>
</comment>
<keyword evidence="2 6" id="KW-0813">Transport</keyword>
<dbReference type="GO" id="GO:0051262">
    <property type="term" value="P:protein tetramerization"/>
    <property type="evidence" value="ECO:0007669"/>
    <property type="project" value="InterPro"/>
</dbReference>
<keyword evidence="4 6" id="KW-0811">Translocation</keyword>
<evidence type="ECO:0000256" key="4">
    <source>
        <dbReference type="ARBA" id="ARBA00023010"/>
    </source>
</evidence>
<proteinExistence type="inferred from homology"/>
<evidence type="ECO:0000256" key="5">
    <source>
        <dbReference type="ARBA" id="ARBA00023186"/>
    </source>
</evidence>
<keyword evidence="8" id="KW-1185">Reference proteome</keyword>
<protein>
    <recommendedName>
        <fullName evidence="6">Protein-export protein SecB</fullName>
    </recommendedName>
</protein>
<dbReference type="PANTHER" id="PTHR36918">
    <property type="match status" value="1"/>
</dbReference>
<evidence type="ECO:0000313" key="8">
    <source>
        <dbReference type="Proteomes" id="UP000500930"/>
    </source>
</evidence>
<dbReference type="KEGG" id="aplt:ANPL_00610"/>
<dbReference type="PANTHER" id="PTHR36918:SF1">
    <property type="entry name" value="PROTEIN-EXPORT PROTEIN SECB"/>
    <property type="match status" value="1"/>
</dbReference>
<dbReference type="GO" id="GO:0005737">
    <property type="term" value="C:cytoplasm"/>
    <property type="evidence" value="ECO:0007669"/>
    <property type="project" value="UniProtKB-SubCell"/>
</dbReference>
<evidence type="ECO:0000256" key="1">
    <source>
        <dbReference type="ARBA" id="ARBA00009990"/>
    </source>
</evidence>
<dbReference type="InterPro" id="IPR003708">
    <property type="entry name" value="SecB"/>
</dbReference>
<reference evidence="7 8" key="1">
    <citation type="journal article" date="2020" name="Pathogens">
        <title>First Whole Genome Sequence of Anaplasma platys, an Obligate Intracellular Rickettsial Pathogen of Dogs.</title>
        <authorList>
            <person name="Llanes A."/>
            <person name="Rajeev S."/>
        </authorList>
    </citation>
    <scope>NUCLEOTIDE SEQUENCE [LARGE SCALE GENOMIC DNA]</scope>
    <source>
        <strain evidence="7 8">S3</strain>
    </source>
</reference>
<evidence type="ECO:0000313" key="7">
    <source>
        <dbReference type="EMBL" id="QJC27240.1"/>
    </source>
</evidence>
<evidence type="ECO:0000256" key="6">
    <source>
        <dbReference type="HAMAP-Rule" id="MF_00821"/>
    </source>
</evidence>
<keyword evidence="6" id="KW-0963">Cytoplasm</keyword>
<dbReference type="NCBIfam" id="TIGR00809">
    <property type="entry name" value="secB"/>
    <property type="match status" value="1"/>
</dbReference>
<comment type="subcellular location">
    <subcellularLocation>
        <location evidence="6">Cytoplasm</location>
    </subcellularLocation>
</comment>
<comment type="similarity">
    <text evidence="1 6">Belongs to the SecB family.</text>
</comment>
<dbReference type="SUPFAM" id="SSF54611">
    <property type="entry name" value="SecB-like"/>
    <property type="match status" value="1"/>
</dbReference>
<keyword evidence="3 6" id="KW-0653">Protein transport</keyword>
<dbReference type="GO" id="GO:0006457">
    <property type="term" value="P:protein folding"/>
    <property type="evidence" value="ECO:0007669"/>
    <property type="project" value="UniProtKB-UniRule"/>
</dbReference>
<dbReference type="EMBL" id="CP046391">
    <property type="protein sequence ID" value="QJC27240.1"/>
    <property type="molecule type" value="Genomic_DNA"/>
</dbReference>
<dbReference type="Pfam" id="PF02556">
    <property type="entry name" value="SecB"/>
    <property type="match status" value="1"/>
</dbReference>
<dbReference type="Proteomes" id="UP000500930">
    <property type="component" value="Chromosome"/>
</dbReference>
<dbReference type="Gene3D" id="3.10.420.10">
    <property type="entry name" value="SecB-like"/>
    <property type="match status" value="1"/>
</dbReference>
<organism evidence="7 8">
    <name type="scientific">Anaplasma platys</name>
    <dbReference type="NCBI Taxonomy" id="949"/>
    <lineage>
        <taxon>Bacteria</taxon>
        <taxon>Pseudomonadati</taxon>
        <taxon>Pseudomonadota</taxon>
        <taxon>Alphaproteobacteria</taxon>
        <taxon>Rickettsiales</taxon>
        <taxon>Anaplasmataceae</taxon>
        <taxon>Anaplasma</taxon>
    </lineage>
</organism>
<dbReference type="GO" id="GO:0015031">
    <property type="term" value="P:protein transport"/>
    <property type="evidence" value="ECO:0007669"/>
    <property type="project" value="UniProtKB-UniRule"/>
</dbReference>
<dbReference type="InterPro" id="IPR035958">
    <property type="entry name" value="SecB-like_sf"/>
</dbReference>
<dbReference type="AlphaFoldDB" id="A0A858PXD5"/>
<evidence type="ECO:0000256" key="3">
    <source>
        <dbReference type="ARBA" id="ARBA00022927"/>
    </source>
</evidence>
<dbReference type="RefSeq" id="WP_169192886.1">
    <property type="nucleotide sequence ID" value="NZ_CP046391.1"/>
</dbReference>
<comment type="subunit">
    <text evidence="6">Homotetramer, a dimer of dimers. One homotetramer interacts with 1 SecA dimer.</text>
</comment>
<accession>A0A858PXD5</accession>